<protein>
    <submittedName>
        <fullName evidence="2">Uncharacterized protein</fullName>
    </submittedName>
</protein>
<dbReference type="RefSeq" id="WP_377291715.1">
    <property type="nucleotide sequence ID" value="NZ_JBHSBM010000029.1"/>
</dbReference>
<accession>A0ABV8II72</accession>
<proteinExistence type="predicted"/>
<evidence type="ECO:0000313" key="2">
    <source>
        <dbReference type="EMBL" id="MFC4061485.1"/>
    </source>
</evidence>
<organism evidence="2 3">
    <name type="scientific">Planomonospora corallina</name>
    <dbReference type="NCBI Taxonomy" id="1806052"/>
    <lineage>
        <taxon>Bacteria</taxon>
        <taxon>Bacillati</taxon>
        <taxon>Actinomycetota</taxon>
        <taxon>Actinomycetes</taxon>
        <taxon>Streptosporangiales</taxon>
        <taxon>Streptosporangiaceae</taxon>
        <taxon>Planomonospora</taxon>
    </lineage>
</organism>
<evidence type="ECO:0000256" key="1">
    <source>
        <dbReference type="SAM" id="MobiDB-lite"/>
    </source>
</evidence>
<reference evidence="3" key="1">
    <citation type="journal article" date="2019" name="Int. J. Syst. Evol. Microbiol.">
        <title>The Global Catalogue of Microorganisms (GCM) 10K type strain sequencing project: providing services to taxonomists for standard genome sequencing and annotation.</title>
        <authorList>
            <consortium name="The Broad Institute Genomics Platform"/>
            <consortium name="The Broad Institute Genome Sequencing Center for Infectious Disease"/>
            <person name="Wu L."/>
            <person name="Ma J."/>
        </authorList>
    </citation>
    <scope>NUCLEOTIDE SEQUENCE [LARGE SCALE GENOMIC DNA]</scope>
    <source>
        <strain evidence="3">TBRC 4489</strain>
    </source>
</reference>
<dbReference type="Proteomes" id="UP001595850">
    <property type="component" value="Unassembled WGS sequence"/>
</dbReference>
<feature type="region of interest" description="Disordered" evidence="1">
    <location>
        <begin position="242"/>
        <end position="286"/>
    </location>
</feature>
<feature type="compositionally biased region" description="Gly residues" evidence="1">
    <location>
        <begin position="263"/>
        <end position="277"/>
    </location>
</feature>
<comment type="caution">
    <text evidence="2">The sequence shown here is derived from an EMBL/GenBank/DDBJ whole genome shotgun (WGS) entry which is preliminary data.</text>
</comment>
<feature type="compositionally biased region" description="Low complexity" evidence="1">
    <location>
        <begin position="386"/>
        <end position="424"/>
    </location>
</feature>
<name>A0ABV8II72_9ACTN</name>
<evidence type="ECO:0000313" key="3">
    <source>
        <dbReference type="Proteomes" id="UP001595850"/>
    </source>
</evidence>
<feature type="compositionally biased region" description="Basic residues" evidence="1">
    <location>
        <begin position="342"/>
        <end position="361"/>
    </location>
</feature>
<feature type="region of interest" description="Disordered" evidence="1">
    <location>
        <begin position="324"/>
        <end position="435"/>
    </location>
</feature>
<gene>
    <name evidence="2" type="ORF">ACFOWE_24560</name>
</gene>
<sequence>MTRARAELTARLHHLVGPLTGRTDVLLDVVWGRGDGAPPAWFDPELAEITVNADIALPVGTDPAAVDPTTVRGRLAHPVLVGLCCHEAGHARAPGWRTPARAERHRGAPRTGEIADWLEELWIEAGQLRHRPADRRWLRAAARHLLKPPALPAEPTDQQLRGAAGLCAVLVLGRVDAGVLSAADTAEADRQVRAVLGGQVVDELCSRWRRALTLAEGDLDGLFTLAEQVRALLRLDDGSGVSGTGCTLGRPAPGGTPASGAGSPSGSGPETGGGNGTPGAAPAHPLLDAVGSTARQVSDAGIGEAAAELADLEAATGPDVRAMATRAQKEAPGCARPNHLARPIRRPGAIRRVRPSRRHGVRSPSRPPYRARGSPAHVPPRPSPSAPTSSRTPPTGPSPTSRPNRSPATSARLPTAASTSSCTPATPPPTPGCGCSSTAVCATAPPGAPPDPSGRPAAAHGRAVPSVPAVLSSPGDIPASVATSDDLRGCGMATVTFRDETATGKPMAEFALPDLPESIPARELVRLRVREEVARYNADPSARFTGLVRPTDAEVELNGYRMGERRRIDWEKQAEAAERAFLRNGFVLLVGDRQIEDLSEVIDLTADPVVSFIKLVPLVGG</sequence>
<feature type="compositionally biased region" description="Low complexity" evidence="1">
    <location>
        <begin position="251"/>
        <end position="262"/>
    </location>
</feature>
<keyword evidence="3" id="KW-1185">Reference proteome</keyword>
<dbReference type="EMBL" id="JBHSBM010000029">
    <property type="protein sequence ID" value="MFC4061485.1"/>
    <property type="molecule type" value="Genomic_DNA"/>
</dbReference>